<dbReference type="Gene3D" id="1.10.10.60">
    <property type="entry name" value="Homeodomain-like"/>
    <property type="match status" value="1"/>
</dbReference>
<keyword evidence="3" id="KW-0804">Transcription</keyword>
<evidence type="ECO:0000259" key="4">
    <source>
        <dbReference type="PROSITE" id="PS01124"/>
    </source>
</evidence>
<dbReference type="PROSITE" id="PS01124">
    <property type="entry name" value="HTH_ARAC_FAMILY_2"/>
    <property type="match status" value="1"/>
</dbReference>
<keyword evidence="1" id="KW-0805">Transcription regulation</keyword>
<dbReference type="InterPro" id="IPR018062">
    <property type="entry name" value="HTH_AraC-typ_CS"/>
</dbReference>
<evidence type="ECO:0000256" key="1">
    <source>
        <dbReference type="ARBA" id="ARBA00023015"/>
    </source>
</evidence>
<dbReference type="AlphaFoldDB" id="A0A2N0WFB4"/>
<dbReference type="SMART" id="SM00342">
    <property type="entry name" value="HTH_ARAC"/>
    <property type="match status" value="1"/>
</dbReference>
<dbReference type="InterPro" id="IPR020449">
    <property type="entry name" value="Tscrpt_reg_AraC-type_HTH"/>
</dbReference>
<evidence type="ECO:0000313" key="8">
    <source>
        <dbReference type="Proteomes" id="UP000233553"/>
    </source>
</evidence>
<dbReference type="PANTHER" id="PTHR43280">
    <property type="entry name" value="ARAC-FAMILY TRANSCRIPTIONAL REGULATOR"/>
    <property type="match status" value="1"/>
</dbReference>
<keyword evidence="7" id="KW-1185">Reference proteome</keyword>
<accession>A0A2N0WFB4</accession>
<dbReference type="GO" id="GO:0003700">
    <property type="term" value="F:DNA-binding transcription factor activity"/>
    <property type="evidence" value="ECO:0007669"/>
    <property type="project" value="InterPro"/>
</dbReference>
<dbReference type="NCBIfam" id="NF007243">
    <property type="entry name" value="PRK09685.1"/>
    <property type="match status" value="1"/>
</dbReference>
<name>A0A2N0WFB4_9GAMM</name>
<dbReference type="GO" id="GO:0043565">
    <property type="term" value="F:sequence-specific DNA binding"/>
    <property type="evidence" value="ECO:0007669"/>
    <property type="project" value="InterPro"/>
</dbReference>
<dbReference type="RefSeq" id="WP_004654848.1">
    <property type="nucleotide sequence ID" value="NZ_CP158965.1"/>
</dbReference>
<protein>
    <submittedName>
        <fullName evidence="6">Transcriptional regulator FeaR</fullName>
    </submittedName>
</protein>
<reference evidence="6 8" key="2">
    <citation type="submission" date="2017-12" db="EMBL/GenBank/DDBJ databases">
        <title>Draft Genome sequences of multiple microbial strains isolated from spacecraft associated surfaces.</title>
        <authorList>
            <person name="Seuylemezian A."/>
            <person name="Vaishampayan P."/>
            <person name="Venkateswaran K."/>
        </authorList>
    </citation>
    <scope>NUCLEOTIDE SEQUENCE [LARGE SCALE GENOMIC DNA]</scope>
    <source>
        <strain evidence="6 8">2P01AA</strain>
    </source>
</reference>
<dbReference type="PROSITE" id="PS00041">
    <property type="entry name" value="HTH_ARAC_FAMILY_1"/>
    <property type="match status" value="1"/>
</dbReference>
<dbReference type="InterPro" id="IPR035418">
    <property type="entry name" value="AraC-bd_2"/>
</dbReference>
<dbReference type="Proteomes" id="UP000013034">
    <property type="component" value="Unassembled WGS sequence"/>
</dbReference>
<dbReference type="PRINTS" id="PR00032">
    <property type="entry name" value="HTHARAC"/>
</dbReference>
<evidence type="ECO:0000313" key="7">
    <source>
        <dbReference type="Proteomes" id="UP000013034"/>
    </source>
</evidence>
<comment type="caution">
    <text evidence="6">The sequence shown here is derived from an EMBL/GenBank/DDBJ whole genome shotgun (WGS) entry which is preliminary data.</text>
</comment>
<dbReference type="SUPFAM" id="SSF46689">
    <property type="entry name" value="Homeodomain-like"/>
    <property type="match status" value="1"/>
</dbReference>
<evidence type="ECO:0000256" key="2">
    <source>
        <dbReference type="ARBA" id="ARBA00023125"/>
    </source>
</evidence>
<reference evidence="5 7" key="1">
    <citation type="submission" date="2013-02" db="EMBL/GenBank/DDBJ databases">
        <title>The Genome Sequence of Acinetobacter sp. NIPH 809.</title>
        <authorList>
            <consortium name="The Broad Institute Genome Sequencing Platform"/>
            <consortium name="The Broad Institute Genome Sequencing Center for Infectious Disease"/>
            <person name="Cerqueira G."/>
            <person name="Feldgarden M."/>
            <person name="Courvalin P."/>
            <person name="Perichon B."/>
            <person name="Grillot-Courvalin C."/>
            <person name="Clermont D."/>
            <person name="Rocha E."/>
            <person name="Yoon E.-J."/>
            <person name="Nemec A."/>
            <person name="Walker B."/>
            <person name="Young S.K."/>
            <person name="Zeng Q."/>
            <person name="Gargeya S."/>
            <person name="Fitzgerald M."/>
            <person name="Haas B."/>
            <person name="Abouelleil A."/>
            <person name="Alvarado L."/>
            <person name="Arachchi H.M."/>
            <person name="Berlin A.M."/>
            <person name="Chapman S.B."/>
            <person name="Dewar J."/>
            <person name="Goldberg J."/>
            <person name="Griggs A."/>
            <person name="Gujja S."/>
            <person name="Hansen M."/>
            <person name="Howarth C."/>
            <person name="Imamovic A."/>
            <person name="Larimer J."/>
            <person name="McCowan C."/>
            <person name="Murphy C."/>
            <person name="Neiman D."/>
            <person name="Pearson M."/>
            <person name="Priest M."/>
            <person name="Roberts A."/>
            <person name="Saif S."/>
            <person name="Shea T."/>
            <person name="Sisk P."/>
            <person name="Sykes S."/>
            <person name="Wortman J."/>
            <person name="Nusbaum C."/>
            <person name="Birren B."/>
        </authorList>
    </citation>
    <scope>NUCLEOTIDE SEQUENCE [LARGE SCALE GENOMIC DNA]</scope>
    <source>
        <strain evidence="5 7">NIPH 809</strain>
    </source>
</reference>
<dbReference type="EMBL" id="APOI01000018">
    <property type="protein sequence ID" value="ENU23141.1"/>
    <property type="molecule type" value="Genomic_DNA"/>
</dbReference>
<dbReference type="Pfam" id="PF14525">
    <property type="entry name" value="AraC_binding_2"/>
    <property type="match status" value="1"/>
</dbReference>
<feature type="domain" description="HTH araC/xylS-type" evidence="4">
    <location>
        <begin position="201"/>
        <end position="302"/>
    </location>
</feature>
<gene>
    <name evidence="6" type="ORF">CW311_07955</name>
    <name evidence="5" type="ORF">F993_02289</name>
</gene>
<sequence>MNQYVSDALLTWTHHIKNVCGNFETDFDGTRNLFIGEVQCFLLGDTEIAFIKNNANKIVRKADEIDRVNNRFCFLILQNSGKMLLQYKNETLTLNEGDIVLVDPVETISMFPQGLVSQISVHLSREKLLKEHISSEYFGKLITQNMSGFLLKNILKNMSPENIKLWYASEDGNAFEDALIALIKPTINYKNINNNQNHLLEKAERYIIENLTKPDLSPKLIAAHIGVSLRHLYRLFVQENLSINKYIQIKRLEKVKTDLLDKRNKQSSITQIALKWGFWDGAHFSKIFKKTYGISPKEFRETMLA</sequence>
<organism evidence="6 8">
    <name type="scientific">Acinetobacter proteolyticus</name>
    <dbReference type="NCBI Taxonomy" id="1776741"/>
    <lineage>
        <taxon>Bacteria</taxon>
        <taxon>Pseudomonadati</taxon>
        <taxon>Pseudomonadota</taxon>
        <taxon>Gammaproteobacteria</taxon>
        <taxon>Moraxellales</taxon>
        <taxon>Moraxellaceae</taxon>
        <taxon>Acinetobacter</taxon>
    </lineage>
</organism>
<evidence type="ECO:0000313" key="5">
    <source>
        <dbReference type="EMBL" id="ENU23141.1"/>
    </source>
</evidence>
<keyword evidence="2" id="KW-0238">DNA-binding</keyword>
<proteinExistence type="predicted"/>
<dbReference type="InterPro" id="IPR018060">
    <property type="entry name" value="HTH_AraC"/>
</dbReference>
<evidence type="ECO:0000313" key="6">
    <source>
        <dbReference type="EMBL" id="PKF33774.1"/>
    </source>
</evidence>
<dbReference type="Proteomes" id="UP000233553">
    <property type="component" value="Unassembled WGS sequence"/>
</dbReference>
<dbReference type="InterPro" id="IPR009057">
    <property type="entry name" value="Homeodomain-like_sf"/>
</dbReference>
<dbReference type="PANTHER" id="PTHR43280:SF31">
    <property type="entry name" value="TRANSCRIPTIONAL REGULATORY PROTEIN"/>
    <property type="match status" value="1"/>
</dbReference>
<dbReference type="Pfam" id="PF12833">
    <property type="entry name" value="HTH_18"/>
    <property type="match status" value="1"/>
</dbReference>
<evidence type="ECO:0000256" key="3">
    <source>
        <dbReference type="ARBA" id="ARBA00023163"/>
    </source>
</evidence>
<dbReference type="EMBL" id="PISJ01000012">
    <property type="protein sequence ID" value="PKF33774.1"/>
    <property type="molecule type" value="Genomic_DNA"/>
</dbReference>